<dbReference type="EMBL" id="QKXF01000443">
    <property type="protein sequence ID" value="RQM11328.1"/>
    <property type="molecule type" value="Genomic_DNA"/>
</dbReference>
<gene>
    <name evidence="1" type="ORF">DD237_000826</name>
</gene>
<sequence length="498" mass="56786">MNGYTKKHPSRRRRNWACVLLLALIMAIGAFTLVMEMTSLIGPPGAIGLTWRNRFTKWLSAEEAVSNEDLLHQSLLFEVCVEDTNASIPWQFGSPGNQLVGGTANNSHVLMHKSDKDLLQKLRQCPDIDVFLPHGTRSYGYCEDAVAYVKYLESRLLPEWVLEIKVLDPDLGRKVDYFDLCPKTPMLFLDHHWGGLTESPRWPQDKPVYMMPNIEKMEITPMHFLRVDAVLCKSHECYERVTKWFEQYGNRRDAKVFYTKHTSSSPELFVRKRLGEYAVAPKDFSNVRFVHTAGSSHSKGTREVVECWLSNPKLPPLDAYIDREPFNRLFSASTRLKIARSLSPVNIHLGMLKPLNYSKVVAEASFVVNPSYSEGYGHIINQARATGAVIVTTDLPPMNELITAKETGMLVSVQRRNHPMVMLGGKYRGRYGLKDCDGLVASFESSEVCKVIKQVLQLTTPTERAEMGFNARWQYHADTKYFAKAMQQLRDYARKIKL</sequence>
<name>A0A3R7XQV6_9STRA</name>
<accession>A0A3R7XQV6</accession>
<proteinExistence type="predicted"/>
<evidence type="ECO:0000313" key="1">
    <source>
        <dbReference type="EMBL" id="RQM11328.1"/>
    </source>
</evidence>
<dbReference type="Gene3D" id="3.40.50.2000">
    <property type="entry name" value="Glycogen Phosphorylase B"/>
    <property type="match status" value="1"/>
</dbReference>
<dbReference type="Proteomes" id="UP000286097">
    <property type="component" value="Unassembled WGS sequence"/>
</dbReference>
<protein>
    <recommendedName>
        <fullName evidence="3">Glycosyl transferase family 1 domain-containing protein</fullName>
    </recommendedName>
</protein>
<dbReference type="Pfam" id="PF13692">
    <property type="entry name" value="Glyco_trans_1_4"/>
    <property type="match status" value="1"/>
</dbReference>
<organism evidence="1 2">
    <name type="scientific">Peronospora effusa</name>
    <dbReference type="NCBI Taxonomy" id="542832"/>
    <lineage>
        <taxon>Eukaryota</taxon>
        <taxon>Sar</taxon>
        <taxon>Stramenopiles</taxon>
        <taxon>Oomycota</taxon>
        <taxon>Peronosporomycetes</taxon>
        <taxon>Peronosporales</taxon>
        <taxon>Peronosporaceae</taxon>
        <taxon>Peronospora</taxon>
    </lineage>
</organism>
<evidence type="ECO:0008006" key="3">
    <source>
        <dbReference type="Google" id="ProtNLM"/>
    </source>
</evidence>
<dbReference type="SUPFAM" id="SSF53756">
    <property type="entry name" value="UDP-Glycosyltransferase/glycogen phosphorylase"/>
    <property type="match status" value="1"/>
</dbReference>
<dbReference type="VEuPathDB" id="FungiDB:DD237_000826"/>
<reference evidence="1 2" key="1">
    <citation type="submission" date="2018-06" db="EMBL/GenBank/DDBJ databases">
        <title>Comparative genomics of downy mildews reveals potential adaptations to biotrophy.</title>
        <authorList>
            <person name="Fletcher K."/>
            <person name="Klosterman S.J."/>
            <person name="Derevnina L."/>
            <person name="Martin F."/>
            <person name="Koike S."/>
            <person name="Reyes Chin-Wo S."/>
            <person name="Mou B."/>
            <person name="Michelmore R."/>
        </authorList>
    </citation>
    <scope>NUCLEOTIDE SEQUENCE [LARGE SCALE GENOMIC DNA]</scope>
    <source>
        <strain evidence="1 2">R13</strain>
    </source>
</reference>
<comment type="caution">
    <text evidence="1">The sequence shown here is derived from an EMBL/GenBank/DDBJ whole genome shotgun (WGS) entry which is preliminary data.</text>
</comment>
<evidence type="ECO:0000313" key="2">
    <source>
        <dbReference type="Proteomes" id="UP000286097"/>
    </source>
</evidence>
<dbReference type="OrthoDB" id="2100592at2759"/>
<dbReference type="AlphaFoldDB" id="A0A3R7XQV6"/>